<proteinExistence type="predicted"/>
<dbReference type="Gene3D" id="1.25.10.10">
    <property type="entry name" value="Leucine-rich Repeat Variant"/>
    <property type="match status" value="1"/>
</dbReference>
<organism evidence="1 2">
    <name type="scientific">Arabidopsis thaliana</name>
    <name type="common">Mouse-ear cress</name>
    <dbReference type="NCBI Taxonomy" id="3702"/>
    <lineage>
        <taxon>Eukaryota</taxon>
        <taxon>Viridiplantae</taxon>
        <taxon>Streptophyta</taxon>
        <taxon>Embryophyta</taxon>
        <taxon>Tracheophyta</taxon>
        <taxon>Spermatophyta</taxon>
        <taxon>Magnoliopsida</taxon>
        <taxon>eudicotyledons</taxon>
        <taxon>Gunneridae</taxon>
        <taxon>Pentapetalae</taxon>
        <taxon>rosids</taxon>
        <taxon>malvids</taxon>
        <taxon>Brassicales</taxon>
        <taxon>Brassicaceae</taxon>
        <taxon>Camelineae</taxon>
        <taxon>Arabidopsis</taxon>
    </lineage>
</organism>
<dbReference type="ExpressionAtlas" id="A0A654ETH7">
    <property type="expression patterns" value="baseline and differential"/>
</dbReference>
<dbReference type="Proteomes" id="UP000426265">
    <property type="component" value="Unassembled WGS sequence"/>
</dbReference>
<reference evidence="1 2" key="1">
    <citation type="submission" date="2019-11" db="EMBL/GenBank/DDBJ databases">
        <authorList>
            <person name="Jiao W.-B."/>
            <person name="Schneeberger K."/>
        </authorList>
    </citation>
    <scope>NUCLEOTIDE SEQUENCE [LARGE SCALE GENOMIC DNA]</scope>
    <source>
        <strain evidence="2">cv. An-1</strain>
    </source>
</reference>
<protein>
    <submittedName>
        <fullName evidence="1">Uncharacterized protein</fullName>
    </submittedName>
</protein>
<sequence length="110" mass="11873">MFFATLTGIPDIFITPPSANITKGNLDVTTNACEAIGELAVKGVNNALVENSAITLGRLALIRPDLVAPYMKPWSMALSMLVNLCVGFECPHSYILLHRSIVTILAFQVI</sequence>
<evidence type="ECO:0000313" key="1">
    <source>
        <dbReference type="EMBL" id="VYS52583.1"/>
    </source>
</evidence>
<gene>
    <name evidence="1" type="ORF">AN1_LOCUS8044</name>
</gene>
<dbReference type="InterPro" id="IPR011989">
    <property type="entry name" value="ARM-like"/>
</dbReference>
<dbReference type="AlphaFoldDB" id="A0A654ETH7"/>
<accession>A0A654ETH7</accession>
<dbReference type="EMBL" id="CACRSJ010000105">
    <property type="protein sequence ID" value="VYS52583.1"/>
    <property type="molecule type" value="Genomic_DNA"/>
</dbReference>
<evidence type="ECO:0000313" key="2">
    <source>
        <dbReference type="Proteomes" id="UP000426265"/>
    </source>
</evidence>
<name>A0A654ETH7_ARATH</name>